<comment type="caution">
    <text evidence="3">The sequence shown here is derived from an EMBL/GenBank/DDBJ whole genome shotgun (WGS) entry which is preliminary data.</text>
</comment>
<evidence type="ECO:0000256" key="1">
    <source>
        <dbReference type="ARBA" id="ARBA00010457"/>
    </source>
</evidence>
<dbReference type="Pfam" id="PF00080">
    <property type="entry name" value="Sod_Cu"/>
    <property type="match status" value="1"/>
</dbReference>
<dbReference type="PANTHER" id="PTHR10003">
    <property type="entry name" value="SUPEROXIDE DISMUTASE CU-ZN -RELATED"/>
    <property type="match status" value="1"/>
</dbReference>
<reference evidence="3 4" key="1">
    <citation type="journal article" date="2013" name="Int. J. Syst. Evol. Microbiol.">
        <title>Marinoscillum luteum sp. nov., isolated from marine sediment.</title>
        <authorList>
            <person name="Cha I.T."/>
            <person name="Park S.J."/>
            <person name="Kim S.J."/>
            <person name="Kim J.G."/>
            <person name="Jung M.Y."/>
            <person name="Shin K.S."/>
            <person name="Kwon K.K."/>
            <person name="Yang S.H."/>
            <person name="Seo Y.S."/>
            <person name="Rhee S.K."/>
        </authorList>
    </citation>
    <scope>NUCLEOTIDE SEQUENCE [LARGE SCALE GENOMIC DNA]</scope>
    <source>
        <strain evidence="3 4">KCTC 23939</strain>
    </source>
</reference>
<dbReference type="Gene3D" id="2.60.40.200">
    <property type="entry name" value="Superoxide dismutase, copper/zinc binding domain"/>
    <property type="match status" value="1"/>
</dbReference>
<comment type="similarity">
    <text evidence="1">Belongs to the Cu-Zn superoxide dismutase family.</text>
</comment>
<evidence type="ECO:0000313" key="3">
    <source>
        <dbReference type="EMBL" id="MFH6984172.1"/>
    </source>
</evidence>
<organism evidence="3 4">
    <name type="scientific">Marinoscillum luteum</name>
    <dbReference type="NCBI Taxonomy" id="861051"/>
    <lineage>
        <taxon>Bacteria</taxon>
        <taxon>Pseudomonadati</taxon>
        <taxon>Bacteroidota</taxon>
        <taxon>Cytophagia</taxon>
        <taxon>Cytophagales</taxon>
        <taxon>Reichenbachiellaceae</taxon>
        <taxon>Marinoscillum</taxon>
    </lineage>
</organism>
<gene>
    <name evidence="3" type="ORF">ACHKAR_12025</name>
</gene>
<dbReference type="InterPro" id="IPR001424">
    <property type="entry name" value="SOD_Cu_Zn_dom"/>
</dbReference>
<dbReference type="Proteomes" id="UP001610063">
    <property type="component" value="Unassembled WGS sequence"/>
</dbReference>
<protein>
    <submittedName>
        <fullName evidence="3">Superoxide dismutase family protein</fullName>
    </submittedName>
</protein>
<dbReference type="EMBL" id="JBIPKE010000017">
    <property type="protein sequence ID" value="MFH6984172.1"/>
    <property type="molecule type" value="Genomic_DNA"/>
</dbReference>
<evidence type="ECO:0000259" key="2">
    <source>
        <dbReference type="Pfam" id="PF00080"/>
    </source>
</evidence>
<feature type="domain" description="Superoxide dismutase copper/zinc binding" evidence="2">
    <location>
        <begin position="48"/>
        <end position="186"/>
    </location>
</feature>
<evidence type="ECO:0000313" key="4">
    <source>
        <dbReference type="Proteomes" id="UP001610063"/>
    </source>
</evidence>
<dbReference type="SUPFAM" id="SSF49329">
    <property type="entry name" value="Cu,Zn superoxide dismutase-like"/>
    <property type="match status" value="1"/>
</dbReference>
<dbReference type="InterPro" id="IPR036423">
    <property type="entry name" value="SOD-like_Cu/Zn_dom_sf"/>
</dbReference>
<name>A0ABW7NA02_9BACT</name>
<keyword evidence="4" id="KW-1185">Reference proteome</keyword>
<accession>A0ABW7NA02</accession>
<dbReference type="RefSeq" id="WP_395417578.1">
    <property type="nucleotide sequence ID" value="NZ_JBIPKE010000017.1"/>
</dbReference>
<proteinExistence type="inferred from homology"/>
<sequence>MITLLLLLVSCKEDTKTPDQPDTTATAYLYGMLSVTDSTYLVGEAPYGQATFSQKDSVVTITIALEHFPPNTIHAVHLHQGGCEMPGMHWNLGEPMTTRFCNETSLGIPWAKPMAGDVGNVSVSYDGSGVFTIKTDLWRLGSQDHRDILGLSIIIHEAYEDFITECDPSHTHNHTHPNAKVACGIITLD</sequence>
<dbReference type="InterPro" id="IPR024134">
    <property type="entry name" value="SOD_Cu/Zn_/chaperone"/>
</dbReference>